<evidence type="ECO:0000313" key="13">
    <source>
        <dbReference type="EMBL" id="GAA1651471.1"/>
    </source>
</evidence>
<comment type="similarity">
    <text evidence="2">Belongs to the sigma-70 factor family. ECF subfamily.</text>
</comment>
<evidence type="ECO:0000256" key="4">
    <source>
        <dbReference type="ARBA" id="ARBA00022475"/>
    </source>
</evidence>
<feature type="transmembrane region" description="Helical" evidence="11">
    <location>
        <begin position="122"/>
        <end position="139"/>
    </location>
</feature>
<proteinExistence type="inferred from homology"/>
<keyword evidence="3" id="KW-0813">Transport</keyword>
<dbReference type="CDD" id="cd06171">
    <property type="entry name" value="Sigma70_r4"/>
    <property type="match status" value="1"/>
</dbReference>
<dbReference type="PANTHER" id="PTHR42718">
    <property type="entry name" value="MAJOR FACILITATOR SUPERFAMILY MULTIDRUG TRANSPORTER MFSC"/>
    <property type="match status" value="1"/>
</dbReference>
<comment type="subcellular location">
    <subcellularLocation>
        <location evidence="1">Cell membrane</location>
        <topology evidence="1">Multi-pass membrane protein</topology>
    </subcellularLocation>
</comment>
<gene>
    <name evidence="13" type="ORF">GCM10009744_48990</name>
</gene>
<organism evidence="13 14">
    <name type="scientific">Kribbella alba</name>
    <dbReference type="NCBI Taxonomy" id="190197"/>
    <lineage>
        <taxon>Bacteria</taxon>
        <taxon>Bacillati</taxon>
        <taxon>Actinomycetota</taxon>
        <taxon>Actinomycetes</taxon>
        <taxon>Propionibacteriales</taxon>
        <taxon>Kribbellaceae</taxon>
        <taxon>Kribbella</taxon>
    </lineage>
</organism>
<dbReference type="InterPro" id="IPR036259">
    <property type="entry name" value="MFS_trans_sf"/>
</dbReference>
<evidence type="ECO:0000256" key="10">
    <source>
        <dbReference type="ARBA" id="ARBA00023163"/>
    </source>
</evidence>
<dbReference type="Gene3D" id="3.10.450.50">
    <property type="match status" value="1"/>
</dbReference>
<dbReference type="Gene3D" id="1.20.1250.20">
    <property type="entry name" value="MFS general substrate transporter like domains"/>
    <property type="match status" value="1"/>
</dbReference>
<keyword evidence="10" id="KW-0804">Transcription</keyword>
<feature type="domain" description="Major facilitator superfamily (MFS) profile" evidence="12">
    <location>
        <begin position="1"/>
        <end position="277"/>
    </location>
</feature>
<dbReference type="InterPro" id="IPR036388">
    <property type="entry name" value="WH-like_DNA-bd_sf"/>
</dbReference>
<keyword evidence="14" id="KW-1185">Reference proteome</keyword>
<feature type="transmembrane region" description="Helical" evidence="11">
    <location>
        <begin position="181"/>
        <end position="209"/>
    </location>
</feature>
<dbReference type="Pfam" id="PF07690">
    <property type="entry name" value="MFS_1"/>
    <property type="match status" value="1"/>
</dbReference>
<evidence type="ECO:0000256" key="7">
    <source>
        <dbReference type="ARBA" id="ARBA00023015"/>
    </source>
</evidence>
<evidence type="ECO:0000256" key="8">
    <source>
        <dbReference type="ARBA" id="ARBA00023082"/>
    </source>
</evidence>
<evidence type="ECO:0000256" key="5">
    <source>
        <dbReference type="ARBA" id="ARBA00022692"/>
    </source>
</evidence>
<dbReference type="SUPFAM" id="SSF88659">
    <property type="entry name" value="Sigma3 and sigma4 domains of RNA polymerase sigma factors"/>
    <property type="match status" value="1"/>
</dbReference>
<evidence type="ECO:0000256" key="2">
    <source>
        <dbReference type="ARBA" id="ARBA00010641"/>
    </source>
</evidence>
<accession>A0ABN2FKL6</accession>
<protein>
    <recommendedName>
        <fullName evidence="12">Major facilitator superfamily (MFS) profile domain-containing protein</fullName>
    </recommendedName>
</protein>
<comment type="caution">
    <text evidence="13">The sequence shown here is derived from an EMBL/GenBank/DDBJ whole genome shotgun (WGS) entry which is preliminary data.</text>
</comment>
<dbReference type="EMBL" id="BAAANE010000008">
    <property type="protein sequence ID" value="GAA1651471.1"/>
    <property type="molecule type" value="Genomic_DNA"/>
</dbReference>
<evidence type="ECO:0000313" key="14">
    <source>
        <dbReference type="Proteomes" id="UP001501319"/>
    </source>
</evidence>
<keyword evidence="7" id="KW-0805">Transcription regulation</keyword>
<dbReference type="NCBIfam" id="NF006089">
    <property type="entry name" value="PRK08241.1"/>
    <property type="match status" value="1"/>
</dbReference>
<dbReference type="Pfam" id="PF08281">
    <property type="entry name" value="Sigma70_r4_2"/>
    <property type="match status" value="1"/>
</dbReference>
<name>A0ABN2FKL6_9ACTN</name>
<keyword evidence="6 11" id="KW-1133">Transmembrane helix</keyword>
<dbReference type="InterPro" id="IPR011701">
    <property type="entry name" value="MFS"/>
</dbReference>
<evidence type="ECO:0000256" key="6">
    <source>
        <dbReference type="ARBA" id="ARBA00022989"/>
    </source>
</evidence>
<feature type="transmembrane region" description="Helical" evidence="11">
    <location>
        <begin position="20"/>
        <end position="38"/>
    </location>
</feature>
<evidence type="ECO:0000256" key="3">
    <source>
        <dbReference type="ARBA" id="ARBA00022448"/>
    </source>
</evidence>
<dbReference type="SUPFAM" id="SSF54427">
    <property type="entry name" value="NTF2-like"/>
    <property type="match status" value="1"/>
</dbReference>
<evidence type="ECO:0000256" key="9">
    <source>
        <dbReference type="ARBA" id="ARBA00023136"/>
    </source>
</evidence>
<dbReference type="Gene3D" id="1.10.10.10">
    <property type="entry name" value="Winged helix-like DNA-binding domain superfamily/Winged helix DNA-binding domain"/>
    <property type="match status" value="1"/>
</dbReference>
<dbReference type="SUPFAM" id="SSF103473">
    <property type="entry name" value="MFS general substrate transporter"/>
    <property type="match status" value="1"/>
</dbReference>
<keyword evidence="5 11" id="KW-0812">Transmembrane</keyword>
<keyword evidence="9 11" id="KW-0472">Membrane</keyword>
<feature type="transmembrane region" description="Helical" evidence="11">
    <location>
        <begin position="151"/>
        <end position="169"/>
    </location>
</feature>
<dbReference type="InterPro" id="IPR013249">
    <property type="entry name" value="RNA_pol_sigma70_r4_t2"/>
</dbReference>
<feature type="transmembrane region" description="Helical" evidence="11">
    <location>
        <begin position="97"/>
        <end position="115"/>
    </location>
</feature>
<evidence type="ECO:0000256" key="1">
    <source>
        <dbReference type="ARBA" id="ARBA00004651"/>
    </source>
</evidence>
<sequence length="455" mass="48248">MLGLVWGVVRGAVAGWGSPEVIGSFVLGSLLLLGFLVWESRAEQPMLPLTFFRNRAFSAGNAASFFLTAALFGAVFFLAQFMQAVLGYGPLKAGLQLLPWTATLFLVAPIAGRLVDKFGERPFVATGLTLQAIGMLWIAQVADPTVQYHELVAPLVVAGCGVSMAMPATQSASIGALPQQAVGIASGIFSMMRQLGGVVGVAVLAAVFAAARRMVPSALGAPGNDPDEIVGQAPEVSWLEPFPDLLLNADPASVVGTRQSLRLAMVAALQHLPPRQRAVLILRDVLAWQASEVAELLGTSTAAVNSSLQRARAELTKLAPAEEELSEPAEPVRRALLDQYATAFEKADLVALEGLLTQDTRWEMPPIPTWFDGRVDVLRLLAAKLPKGEGKRLVVETTANGQPAFALYIRGRDGGFHAHDVQVLTVSKTGISAVLAFHLPALFPAFGLPISRPAD</sequence>
<keyword evidence="4" id="KW-1003">Cell membrane</keyword>
<dbReference type="PROSITE" id="PS50850">
    <property type="entry name" value="MFS"/>
    <property type="match status" value="1"/>
</dbReference>
<keyword evidence="8" id="KW-0731">Sigma factor</keyword>
<evidence type="ECO:0000256" key="11">
    <source>
        <dbReference type="SAM" id="Phobius"/>
    </source>
</evidence>
<dbReference type="InterPro" id="IPR020846">
    <property type="entry name" value="MFS_dom"/>
</dbReference>
<reference evidence="13 14" key="1">
    <citation type="journal article" date="2019" name="Int. J. Syst. Evol. Microbiol.">
        <title>The Global Catalogue of Microorganisms (GCM) 10K type strain sequencing project: providing services to taxonomists for standard genome sequencing and annotation.</title>
        <authorList>
            <consortium name="The Broad Institute Genomics Platform"/>
            <consortium name="The Broad Institute Genome Sequencing Center for Infectious Disease"/>
            <person name="Wu L."/>
            <person name="Ma J."/>
        </authorList>
    </citation>
    <scope>NUCLEOTIDE SEQUENCE [LARGE SCALE GENOMIC DNA]</scope>
    <source>
        <strain evidence="13 14">JCM 14306</strain>
    </source>
</reference>
<dbReference type="InterPro" id="IPR013324">
    <property type="entry name" value="RNA_pol_sigma_r3/r4-like"/>
</dbReference>
<dbReference type="Proteomes" id="UP001501319">
    <property type="component" value="Unassembled WGS sequence"/>
</dbReference>
<dbReference type="PANTHER" id="PTHR42718:SF46">
    <property type="entry name" value="BLR6921 PROTEIN"/>
    <property type="match status" value="1"/>
</dbReference>
<dbReference type="InterPro" id="IPR032710">
    <property type="entry name" value="NTF2-like_dom_sf"/>
</dbReference>
<feature type="transmembrane region" description="Helical" evidence="11">
    <location>
        <begin position="59"/>
        <end position="85"/>
    </location>
</feature>
<evidence type="ECO:0000259" key="12">
    <source>
        <dbReference type="PROSITE" id="PS50850"/>
    </source>
</evidence>